<evidence type="ECO:0000313" key="3">
    <source>
        <dbReference type="Proteomes" id="UP001519460"/>
    </source>
</evidence>
<dbReference type="EMBL" id="JACVVK020000518">
    <property type="protein sequence ID" value="KAK7468221.1"/>
    <property type="molecule type" value="Genomic_DNA"/>
</dbReference>
<evidence type="ECO:0000313" key="2">
    <source>
        <dbReference type="EMBL" id="KAK7468221.1"/>
    </source>
</evidence>
<feature type="region of interest" description="Disordered" evidence="1">
    <location>
        <begin position="1"/>
        <end position="23"/>
    </location>
</feature>
<evidence type="ECO:0000256" key="1">
    <source>
        <dbReference type="SAM" id="MobiDB-lite"/>
    </source>
</evidence>
<protein>
    <submittedName>
        <fullName evidence="2">Uncharacterized protein</fullName>
    </submittedName>
</protein>
<keyword evidence="3" id="KW-1185">Reference proteome</keyword>
<name>A0ABD0JBS6_9CAEN</name>
<reference evidence="2 3" key="1">
    <citation type="journal article" date="2023" name="Sci. Data">
        <title>Genome assembly of the Korean intertidal mud-creeper Batillaria attramentaria.</title>
        <authorList>
            <person name="Patra A.K."/>
            <person name="Ho P.T."/>
            <person name="Jun S."/>
            <person name="Lee S.J."/>
            <person name="Kim Y."/>
            <person name="Won Y.J."/>
        </authorList>
    </citation>
    <scope>NUCLEOTIDE SEQUENCE [LARGE SCALE GENOMIC DNA]</scope>
    <source>
        <strain evidence="2">Wonlab-2016</strain>
    </source>
</reference>
<dbReference type="Proteomes" id="UP001519460">
    <property type="component" value="Unassembled WGS sequence"/>
</dbReference>
<accession>A0ABD0JBS6</accession>
<gene>
    <name evidence="2" type="ORF">BaRGS_00036544</name>
</gene>
<dbReference type="AlphaFoldDB" id="A0ABD0JBS6"/>
<comment type="caution">
    <text evidence="2">The sequence shown here is derived from an EMBL/GenBank/DDBJ whole genome shotgun (WGS) entry which is preliminary data.</text>
</comment>
<sequence>MLCFSADARPSHKRPTSDAQITETKEASLFTQIMTDQGGDVSLRRAVHHPLAPGASSPQLTDSYLQAVAALPRQVSCGWRFKKSVQNVGKIRFH</sequence>
<proteinExistence type="predicted"/>
<organism evidence="2 3">
    <name type="scientific">Batillaria attramentaria</name>
    <dbReference type="NCBI Taxonomy" id="370345"/>
    <lineage>
        <taxon>Eukaryota</taxon>
        <taxon>Metazoa</taxon>
        <taxon>Spiralia</taxon>
        <taxon>Lophotrochozoa</taxon>
        <taxon>Mollusca</taxon>
        <taxon>Gastropoda</taxon>
        <taxon>Caenogastropoda</taxon>
        <taxon>Sorbeoconcha</taxon>
        <taxon>Cerithioidea</taxon>
        <taxon>Batillariidae</taxon>
        <taxon>Batillaria</taxon>
    </lineage>
</organism>